<evidence type="ECO:0000313" key="3">
    <source>
        <dbReference type="Proteomes" id="UP001321473"/>
    </source>
</evidence>
<gene>
    <name evidence="2" type="ORF">V5799_032420</name>
</gene>
<dbReference type="Pfam" id="PF01344">
    <property type="entry name" value="Kelch_1"/>
    <property type="match status" value="1"/>
</dbReference>
<dbReference type="Gene3D" id="2.120.10.80">
    <property type="entry name" value="Kelch-type beta propeller"/>
    <property type="match status" value="1"/>
</dbReference>
<keyword evidence="1" id="KW-0880">Kelch repeat</keyword>
<dbReference type="PANTHER" id="PTHR45632">
    <property type="entry name" value="LD33804P"/>
    <property type="match status" value="1"/>
</dbReference>
<dbReference type="AlphaFoldDB" id="A0AAQ4DR80"/>
<dbReference type="InterPro" id="IPR015915">
    <property type="entry name" value="Kelch-typ_b-propeller"/>
</dbReference>
<dbReference type="Proteomes" id="UP001321473">
    <property type="component" value="Unassembled WGS sequence"/>
</dbReference>
<proteinExistence type="predicted"/>
<dbReference type="EMBL" id="JARKHS020027864">
    <property type="protein sequence ID" value="KAK8764970.1"/>
    <property type="molecule type" value="Genomic_DNA"/>
</dbReference>
<comment type="caution">
    <text evidence="2">The sequence shown here is derived from an EMBL/GenBank/DDBJ whole genome shotgun (WGS) entry which is preliminary data.</text>
</comment>
<evidence type="ECO:0008006" key="4">
    <source>
        <dbReference type="Google" id="ProtNLM"/>
    </source>
</evidence>
<evidence type="ECO:0000256" key="1">
    <source>
        <dbReference type="ARBA" id="ARBA00022441"/>
    </source>
</evidence>
<dbReference type="SMART" id="SM00612">
    <property type="entry name" value="Kelch"/>
    <property type="match status" value="1"/>
</dbReference>
<dbReference type="SUPFAM" id="SSF117281">
    <property type="entry name" value="Kelch motif"/>
    <property type="match status" value="1"/>
</dbReference>
<dbReference type="InterPro" id="IPR006652">
    <property type="entry name" value="Kelch_1"/>
</dbReference>
<organism evidence="2 3">
    <name type="scientific">Amblyomma americanum</name>
    <name type="common">Lone star tick</name>
    <dbReference type="NCBI Taxonomy" id="6943"/>
    <lineage>
        <taxon>Eukaryota</taxon>
        <taxon>Metazoa</taxon>
        <taxon>Ecdysozoa</taxon>
        <taxon>Arthropoda</taxon>
        <taxon>Chelicerata</taxon>
        <taxon>Arachnida</taxon>
        <taxon>Acari</taxon>
        <taxon>Parasitiformes</taxon>
        <taxon>Ixodida</taxon>
        <taxon>Ixodoidea</taxon>
        <taxon>Ixodidae</taxon>
        <taxon>Amblyomminae</taxon>
        <taxon>Amblyomma</taxon>
    </lineage>
</organism>
<keyword evidence="3" id="KW-1185">Reference proteome</keyword>
<name>A0AAQ4DR80_AMBAM</name>
<sequence length="131" mass="14650">MYDLNAKQWSFIHPMPMALMGMAAATIDRRVYIVGGITHGLDGDTLQDSVYAFDLSKHTWTELPAMTEKRAFCSAVPVQPDLWLVGRVVELKPEAKCTTRVDVLRLASSTLERRCDMPSPRHCVCLAKIGE</sequence>
<protein>
    <recommendedName>
        <fullName evidence="4">Kelch repeat protein</fullName>
    </recommendedName>
</protein>
<accession>A0AAQ4DR80</accession>
<reference evidence="2 3" key="1">
    <citation type="journal article" date="2023" name="Arcadia Sci">
        <title>De novo assembly of a long-read Amblyomma americanum tick genome.</title>
        <authorList>
            <person name="Chou S."/>
            <person name="Poskanzer K.E."/>
            <person name="Rollins M."/>
            <person name="Thuy-Boun P.S."/>
        </authorList>
    </citation>
    <scope>NUCLEOTIDE SEQUENCE [LARGE SCALE GENOMIC DNA]</scope>
    <source>
        <strain evidence="2">F_SG_1</strain>
        <tissue evidence="2">Salivary glands</tissue>
    </source>
</reference>
<evidence type="ECO:0000313" key="2">
    <source>
        <dbReference type="EMBL" id="KAK8764970.1"/>
    </source>
</evidence>